<name>A0AAV7M9Y2_PLEWA</name>
<dbReference type="EMBL" id="JANPWB010000014">
    <property type="protein sequence ID" value="KAJ1099899.1"/>
    <property type="molecule type" value="Genomic_DNA"/>
</dbReference>
<dbReference type="Proteomes" id="UP001066276">
    <property type="component" value="Chromosome 10"/>
</dbReference>
<sequence>MDGLSVYISTLFYHLAEVIALKVPWAQASHLSIQYAYGSCLLVIINVYINPSKSGLEDDNVDIEYDLPVQNVPVANCQSKLAEFFLQRVIP</sequence>
<evidence type="ECO:0000313" key="1">
    <source>
        <dbReference type="EMBL" id="KAJ1099899.1"/>
    </source>
</evidence>
<gene>
    <name evidence="1" type="ORF">NDU88_004992</name>
</gene>
<proteinExistence type="predicted"/>
<reference evidence="1" key="1">
    <citation type="journal article" date="2022" name="bioRxiv">
        <title>Sequencing and chromosome-scale assembly of the giantPleurodeles waltlgenome.</title>
        <authorList>
            <person name="Brown T."/>
            <person name="Elewa A."/>
            <person name="Iarovenko S."/>
            <person name="Subramanian E."/>
            <person name="Araus A.J."/>
            <person name="Petzold A."/>
            <person name="Susuki M."/>
            <person name="Suzuki K.-i.T."/>
            <person name="Hayashi T."/>
            <person name="Toyoda A."/>
            <person name="Oliveira C."/>
            <person name="Osipova E."/>
            <person name="Leigh N.D."/>
            <person name="Simon A."/>
            <person name="Yun M.H."/>
        </authorList>
    </citation>
    <scope>NUCLEOTIDE SEQUENCE</scope>
    <source>
        <strain evidence="1">20211129_DDA</strain>
        <tissue evidence="1">Liver</tissue>
    </source>
</reference>
<dbReference type="AlphaFoldDB" id="A0AAV7M9Y2"/>
<comment type="caution">
    <text evidence="1">The sequence shown here is derived from an EMBL/GenBank/DDBJ whole genome shotgun (WGS) entry which is preliminary data.</text>
</comment>
<accession>A0AAV7M9Y2</accession>
<keyword evidence="2" id="KW-1185">Reference proteome</keyword>
<evidence type="ECO:0000313" key="2">
    <source>
        <dbReference type="Proteomes" id="UP001066276"/>
    </source>
</evidence>
<protein>
    <submittedName>
        <fullName evidence="1">Uncharacterized protein</fullName>
    </submittedName>
</protein>
<organism evidence="1 2">
    <name type="scientific">Pleurodeles waltl</name>
    <name type="common">Iberian ribbed newt</name>
    <dbReference type="NCBI Taxonomy" id="8319"/>
    <lineage>
        <taxon>Eukaryota</taxon>
        <taxon>Metazoa</taxon>
        <taxon>Chordata</taxon>
        <taxon>Craniata</taxon>
        <taxon>Vertebrata</taxon>
        <taxon>Euteleostomi</taxon>
        <taxon>Amphibia</taxon>
        <taxon>Batrachia</taxon>
        <taxon>Caudata</taxon>
        <taxon>Salamandroidea</taxon>
        <taxon>Salamandridae</taxon>
        <taxon>Pleurodelinae</taxon>
        <taxon>Pleurodeles</taxon>
    </lineage>
</organism>